<dbReference type="PANTHER" id="PTHR43133:SF8">
    <property type="entry name" value="RNA POLYMERASE SIGMA FACTOR HI_1459-RELATED"/>
    <property type="match status" value="1"/>
</dbReference>
<evidence type="ECO:0000259" key="6">
    <source>
        <dbReference type="Pfam" id="PF04542"/>
    </source>
</evidence>
<proteinExistence type="inferred from homology"/>
<dbReference type="Gene3D" id="1.10.1740.10">
    <property type="match status" value="1"/>
</dbReference>
<evidence type="ECO:0000256" key="2">
    <source>
        <dbReference type="ARBA" id="ARBA00023015"/>
    </source>
</evidence>
<accession>A0A916JQP6</accession>
<dbReference type="RefSeq" id="WP_258543701.1">
    <property type="nucleotide sequence ID" value="NZ_OU015584.1"/>
</dbReference>
<dbReference type="Gene3D" id="1.10.10.10">
    <property type="entry name" value="Winged helix-like DNA-binding domain superfamily/Winged helix DNA-binding domain"/>
    <property type="match status" value="1"/>
</dbReference>
<evidence type="ECO:0000313" key="8">
    <source>
        <dbReference type="EMBL" id="CAG5087622.1"/>
    </source>
</evidence>
<dbReference type="GO" id="GO:0003677">
    <property type="term" value="F:DNA binding"/>
    <property type="evidence" value="ECO:0007669"/>
    <property type="project" value="UniProtKB-KW"/>
</dbReference>
<keyword evidence="3" id="KW-0731">Sigma factor</keyword>
<sequence length="190" mass="22481">MKHSSSYHQTPEQIDYESKIIERSKTDPNQFRPIYDKYFGQIMQYVYNRLDDKSMAADIAQQVFLKALKNLAKYQSRGLPFSSWLYRIASNELNSVFRKNAKLKTINLSNAVVNTLQEEMPDEDLIEKISLLKKIIKQLKESDYRLIELRFFEGRPFKEISEMLEITENNAKVKTYRALDKLREMLVTTH</sequence>
<organism evidence="8 9">
    <name type="scientific">Parvicella tangerina</name>
    <dbReference type="NCBI Taxonomy" id="2829795"/>
    <lineage>
        <taxon>Bacteria</taxon>
        <taxon>Pseudomonadati</taxon>
        <taxon>Bacteroidota</taxon>
        <taxon>Flavobacteriia</taxon>
        <taxon>Flavobacteriales</taxon>
        <taxon>Parvicellaceae</taxon>
        <taxon>Parvicella</taxon>
    </lineage>
</organism>
<dbReference type="InterPro" id="IPR036388">
    <property type="entry name" value="WH-like_DNA-bd_sf"/>
</dbReference>
<dbReference type="AlphaFoldDB" id="A0A916JQP6"/>
<dbReference type="Pfam" id="PF04542">
    <property type="entry name" value="Sigma70_r2"/>
    <property type="match status" value="1"/>
</dbReference>
<evidence type="ECO:0000256" key="3">
    <source>
        <dbReference type="ARBA" id="ARBA00023082"/>
    </source>
</evidence>
<dbReference type="GO" id="GO:0016987">
    <property type="term" value="F:sigma factor activity"/>
    <property type="evidence" value="ECO:0007669"/>
    <property type="project" value="UniProtKB-KW"/>
</dbReference>
<evidence type="ECO:0000256" key="1">
    <source>
        <dbReference type="ARBA" id="ARBA00010641"/>
    </source>
</evidence>
<dbReference type="EMBL" id="OU015584">
    <property type="protein sequence ID" value="CAG5087622.1"/>
    <property type="molecule type" value="Genomic_DNA"/>
</dbReference>
<dbReference type="SUPFAM" id="SSF88946">
    <property type="entry name" value="Sigma2 domain of RNA polymerase sigma factors"/>
    <property type="match status" value="1"/>
</dbReference>
<evidence type="ECO:0008006" key="10">
    <source>
        <dbReference type="Google" id="ProtNLM"/>
    </source>
</evidence>
<dbReference type="InterPro" id="IPR014284">
    <property type="entry name" value="RNA_pol_sigma-70_dom"/>
</dbReference>
<dbReference type="CDD" id="cd06171">
    <property type="entry name" value="Sigma70_r4"/>
    <property type="match status" value="1"/>
</dbReference>
<evidence type="ECO:0000313" key="9">
    <source>
        <dbReference type="Proteomes" id="UP000683507"/>
    </source>
</evidence>
<dbReference type="PANTHER" id="PTHR43133">
    <property type="entry name" value="RNA POLYMERASE ECF-TYPE SIGMA FACTO"/>
    <property type="match status" value="1"/>
</dbReference>
<feature type="domain" description="RNA polymerase sigma factor 70 region 4 type 2" evidence="7">
    <location>
        <begin position="132"/>
        <end position="182"/>
    </location>
</feature>
<reference evidence="8" key="1">
    <citation type="submission" date="2021-04" db="EMBL/GenBank/DDBJ databases">
        <authorList>
            <person name="Rodrigo-Torres L."/>
            <person name="Arahal R. D."/>
            <person name="Lucena T."/>
        </authorList>
    </citation>
    <scope>NUCLEOTIDE SEQUENCE</scope>
    <source>
        <strain evidence="8">AS29M-1</strain>
    </source>
</reference>
<dbReference type="InterPro" id="IPR039425">
    <property type="entry name" value="RNA_pol_sigma-70-like"/>
</dbReference>
<keyword evidence="2" id="KW-0805">Transcription regulation</keyword>
<dbReference type="InterPro" id="IPR013324">
    <property type="entry name" value="RNA_pol_sigma_r3/r4-like"/>
</dbReference>
<keyword evidence="9" id="KW-1185">Reference proteome</keyword>
<protein>
    <recommendedName>
        <fullName evidence="10">Sigma-70 family RNA polymerase sigma factor</fullName>
    </recommendedName>
</protein>
<dbReference type="Pfam" id="PF08281">
    <property type="entry name" value="Sigma70_r4_2"/>
    <property type="match status" value="1"/>
</dbReference>
<evidence type="ECO:0000256" key="4">
    <source>
        <dbReference type="ARBA" id="ARBA00023125"/>
    </source>
</evidence>
<evidence type="ECO:0000259" key="7">
    <source>
        <dbReference type="Pfam" id="PF08281"/>
    </source>
</evidence>
<dbReference type="GO" id="GO:0006352">
    <property type="term" value="P:DNA-templated transcription initiation"/>
    <property type="evidence" value="ECO:0007669"/>
    <property type="project" value="InterPro"/>
</dbReference>
<name>A0A916JQP6_9FLAO</name>
<evidence type="ECO:0000256" key="5">
    <source>
        <dbReference type="ARBA" id="ARBA00023163"/>
    </source>
</evidence>
<keyword evidence="5" id="KW-0804">Transcription</keyword>
<dbReference type="InterPro" id="IPR007627">
    <property type="entry name" value="RNA_pol_sigma70_r2"/>
</dbReference>
<gene>
    <name evidence="8" type="ORF">CRYO30217_03529</name>
</gene>
<dbReference type="SUPFAM" id="SSF88659">
    <property type="entry name" value="Sigma3 and sigma4 domains of RNA polymerase sigma factors"/>
    <property type="match status" value="1"/>
</dbReference>
<dbReference type="InterPro" id="IPR013325">
    <property type="entry name" value="RNA_pol_sigma_r2"/>
</dbReference>
<feature type="domain" description="RNA polymerase sigma-70 region 2" evidence="6">
    <location>
        <begin position="35"/>
        <end position="101"/>
    </location>
</feature>
<dbReference type="Proteomes" id="UP000683507">
    <property type="component" value="Chromosome"/>
</dbReference>
<comment type="similarity">
    <text evidence="1">Belongs to the sigma-70 factor family. ECF subfamily.</text>
</comment>
<dbReference type="InterPro" id="IPR013249">
    <property type="entry name" value="RNA_pol_sigma70_r4_t2"/>
</dbReference>
<dbReference type="KEGG" id="ptan:CRYO30217_03529"/>
<keyword evidence="4" id="KW-0238">DNA-binding</keyword>
<dbReference type="NCBIfam" id="TIGR02937">
    <property type="entry name" value="sigma70-ECF"/>
    <property type="match status" value="1"/>
</dbReference>